<accession>A0A7W3PNY9</accession>
<dbReference type="EMBL" id="JACGWU010000002">
    <property type="protein sequence ID" value="MBA8828915.1"/>
    <property type="molecule type" value="Genomic_DNA"/>
</dbReference>
<sequence>MPDMSEADGSSMLAVVVAGCYGVQYAGQQVGGGTSLSDSSVFAAGIQHVLDVPFGHALAVNRRFF</sequence>
<evidence type="ECO:0000313" key="1">
    <source>
        <dbReference type="EMBL" id="MBA8828915.1"/>
    </source>
</evidence>
<dbReference type="Proteomes" id="UP000524237">
    <property type="component" value="Unassembled WGS sequence"/>
</dbReference>
<dbReference type="RefSeq" id="WP_182484356.1">
    <property type="nucleotide sequence ID" value="NZ_JACGWU010000002.1"/>
</dbReference>
<gene>
    <name evidence="1" type="ORF">FB555_001013</name>
</gene>
<proteinExistence type="predicted"/>
<keyword evidence="2" id="KW-1185">Reference proteome</keyword>
<comment type="caution">
    <text evidence="1">The sequence shown here is derived from an EMBL/GenBank/DDBJ whole genome shotgun (WGS) entry which is preliminary data.</text>
</comment>
<name>A0A7W3PNY9_9MICO</name>
<reference evidence="1 2" key="1">
    <citation type="submission" date="2020-07" db="EMBL/GenBank/DDBJ databases">
        <title>Sequencing the genomes of 1000 actinobacteria strains.</title>
        <authorList>
            <person name="Klenk H.-P."/>
        </authorList>
    </citation>
    <scope>NUCLEOTIDE SEQUENCE [LARGE SCALE GENOMIC DNA]</scope>
    <source>
        <strain evidence="1 2">DSM 23737</strain>
    </source>
</reference>
<protein>
    <submittedName>
        <fullName evidence="1">Uncharacterized protein</fullName>
    </submittedName>
</protein>
<organism evidence="1 2">
    <name type="scientific">Alpinimonas psychrophila</name>
    <dbReference type="NCBI Taxonomy" id="748908"/>
    <lineage>
        <taxon>Bacteria</taxon>
        <taxon>Bacillati</taxon>
        <taxon>Actinomycetota</taxon>
        <taxon>Actinomycetes</taxon>
        <taxon>Micrococcales</taxon>
        <taxon>Microbacteriaceae</taxon>
        <taxon>Alpinimonas</taxon>
    </lineage>
</organism>
<dbReference type="AlphaFoldDB" id="A0A7W3PNY9"/>
<evidence type="ECO:0000313" key="2">
    <source>
        <dbReference type="Proteomes" id="UP000524237"/>
    </source>
</evidence>